<dbReference type="Pfam" id="PF01150">
    <property type="entry name" value="GDA1_CD39"/>
    <property type="match status" value="1"/>
</dbReference>
<evidence type="ECO:0000313" key="24">
    <source>
        <dbReference type="EMBL" id="KAK9961640.1"/>
    </source>
</evidence>
<dbReference type="GO" id="GO:0009134">
    <property type="term" value="P:nucleoside diphosphate catabolic process"/>
    <property type="evidence" value="ECO:0007669"/>
    <property type="project" value="TreeGrafter"/>
</dbReference>
<dbReference type="FunFam" id="3.30.420.40:FF:000068">
    <property type="entry name" value="Ectonucleoside triphosphate diphosphohydrolase 1"/>
    <property type="match status" value="1"/>
</dbReference>
<evidence type="ECO:0000256" key="18">
    <source>
        <dbReference type="ARBA" id="ARBA00039598"/>
    </source>
</evidence>
<name>A0AAW1ZK26_CULAL</name>
<dbReference type="EC" id="3.6.1.5" evidence="5"/>
<keyword evidence="16" id="KW-1015">Disulfide bond</keyword>
<comment type="caution">
    <text evidence="24">The sequence shown here is derived from an EMBL/GenBank/DDBJ whole genome shotgun (WGS) entry which is preliminary data.</text>
</comment>
<dbReference type="Gene3D" id="3.30.420.150">
    <property type="entry name" value="Exopolyphosphatase. Domain 2"/>
    <property type="match status" value="1"/>
</dbReference>
<keyword evidence="11" id="KW-0106">Calcium</keyword>
<evidence type="ECO:0000256" key="23">
    <source>
        <dbReference type="SAM" id="Phobius"/>
    </source>
</evidence>
<evidence type="ECO:0000256" key="21">
    <source>
        <dbReference type="PIRSR" id="PIRSR600407-2"/>
    </source>
</evidence>
<evidence type="ECO:0000256" key="9">
    <source>
        <dbReference type="ARBA" id="ARBA00022741"/>
    </source>
</evidence>
<sequence length="501" mass="54940">MGIRVKLILLVAAVVTISCMTLIALILSLANHQTLNRSYSAQYGIVLDAGSSHTALFLYQGLGFKENDTGIITQKLSCDVDGGGISSYQQNPPAAGESLKKCLDRAKAAIPEGQWKATPAYLGATAGMRLLRLQNQSLSEIILEEVGKTIQSYPFDFRGAKIISGTEEGAFGWITINYLLESFVKHSFEGFWIQPKTRKIFGALDLGGASTQISFIPNVAVKDLTTIVNNKLYGFKYELYTHSYLCYGMDQALKKLQAHLHKTAGTSSPISHPCYPKGYLLKVTMAELYNSPCVEKPSNFNSSATVTFSGTGSSSLCLSSFENVVNLSDCAFSSDCGFNGVYQPPVNGEFFAFSSYFHIFNFLGLAPKAQLTRVLSTIETHCNKDLATLVVENPSISVITLRDYCASAHYIMTILLKGYKLNNTWDQISFEKQIADTDIGWTLGYMLNLTNIIPSEQPGVVTGVLRSQWAAQTFFIVFVLFLSLLLIAILVFFTKTLPAAQ</sequence>
<evidence type="ECO:0000256" key="4">
    <source>
        <dbReference type="ARBA" id="ARBA00009283"/>
    </source>
</evidence>
<evidence type="ECO:0000256" key="3">
    <source>
        <dbReference type="ARBA" id="ARBA00004651"/>
    </source>
</evidence>
<accession>A0AAW1ZK26</accession>
<reference evidence="24 25" key="1">
    <citation type="submission" date="2024-05" db="EMBL/GenBank/DDBJ databases">
        <title>A high-quality chromosomal-level genome assembly of Topmouth culter (Culter alburnus).</title>
        <authorList>
            <person name="Zhao H."/>
        </authorList>
    </citation>
    <scope>NUCLEOTIDE SEQUENCE [LARGE SCALE GENOMIC DNA]</scope>
    <source>
        <strain evidence="24">CATC2023</strain>
        <tissue evidence="24">Muscle</tissue>
    </source>
</reference>
<evidence type="ECO:0000256" key="19">
    <source>
        <dbReference type="ARBA" id="ARBA00049175"/>
    </source>
</evidence>
<keyword evidence="9 21" id="KW-0547">Nucleotide-binding</keyword>
<evidence type="ECO:0000256" key="8">
    <source>
        <dbReference type="ARBA" id="ARBA00022723"/>
    </source>
</evidence>
<keyword evidence="6" id="KW-1003">Cell membrane</keyword>
<evidence type="ECO:0000256" key="2">
    <source>
        <dbReference type="ARBA" id="ARBA00001946"/>
    </source>
</evidence>
<keyword evidence="8" id="KW-0479">Metal-binding</keyword>
<keyword evidence="14 23" id="KW-1133">Transmembrane helix</keyword>
<evidence type="ECO:0000256" key="12">
    <source>
        <dbReference type="ARBA" id="ARBA00022840"/>
    </source>
</evidence>
<proteinExistence type="inferred from homology"/>
<evidence type="ECO:0000256" key="1">
    <source>
        <dbReference type="ARBA" id="ARBA00001913"/>
    </source>
</evidence>
<dbReference type="GO" id="GO:0045134">
    <property type="term" value="F:UDP phosphatase activity"/>
    <property type="evidence" value="ECO:0007669"/>
    <property type="project" value="TreeGrafter"/>
</dbReference>
<gene>
    <name evidence="24" type="ORF">ABG768_007054</name>
</gene>
<keyword evidence="25" id="KW-1185">Reference proteome</keyword>
<dbReference type="AlphaFoldDB" id="A0AAW1ZK26"/>
<comment type="catalytic activity">
    <reaction evidence="19">
        <text>a ribonucleoside 5'-triphosphate + 2 H2O = a ribonucleoside 5'-phosphate + 2 phosphate + 2 H(+)</text>
        <dbReference type="Rhea" id="RHEA:36795"/>
        <dbReference type="ChEBI" id="CHEBI:15377"/>
        <dbReference type="ChEBI" id="CHEBI:15378"/>
        <dbReference type="ChEBI" id="CHEBI:43474"/>
        <dbReference type="ChEBI" id="CHEBI:58043"/>
        <dbReference type="ChEBI" id="CHEBI:61557"/>
        <dbReference type="EC" id="3.6.1.5"/>
    </reaction>
</comment>
<comment type="subcellular location">
    <subcellularLocation>
        <location evidence="3">Cell membrane</location>
        <topology evidence="3">Multi-pass membrane protein</topology>
    </subcellularLocation>
</comment>
<feature type="active site" description="Proton acceptor" evidence="20">
    <location>
        <position position="168"/>
    </location>
</feature>
<keyword evidence="13" id="KW-0460">Magnesium</keyword>
<dbReference type="GO" id="GO:0046872">
    <property type="term" value="F:metal ion binding"/>
    <property type="evidence" value="ECO:0007669"/>
    <property type="project" value="UniProtKB-KW"/>
</dbReference>
<comment type="similarity">
    <text evidence="4 22">Belongs to the GDA1/CD39 NTPase family.</text>
</comment>
<evidence type="ECO:0000256" key="22">
    <source>
        <dbReference type="RuleBase" id="RU003833"/>
    </source>
</evidence>
<keyword evidence="12 21" id="KW-0067">ATP-binding</keyword>
<evidence type="ECO:0000256" key="11">
    <source>
        <dbReference type="ARBA" id="ARBA00022837"/>
    </source>
</evidence>
<dbReference type="GO" id="GO:0005886">
    <property type="term" value="C:plasma membrane"/>
    <property type="evidence" value="ECO:0007669"/>
    <property type="project" value="UniProtKB-SubCell"/>
</dbReference>
<evidence type="ECO:0000256" key="13">
    <source>
        <dbReference type="ARBA" id="ARBA00022842"/>
    </source>
</evidence>
<dbReference type="Gene3D" id="3.30.420.40">
    <property type="match status" value="1"/>
</dbReference>
<feature type="transmembrane region" description="Helical" evidence="23">
    <location>
        <begin position="7"/>
        <end position="30"/>
    </location>
</feature>
<keyword evidence="7 23" id="KW-0812">Transmembrane</keyword>
<evidence type="ECO:0000313" key="25">
    <source>
        <dbReference type="Proteomes" id="UP001479290"/>
    </source>
</evidence>
<dbReference type="GO" id="GO:0004382">
    <property type="term" value="F:GDP phosphatase activity"/>
    <property type="evidence" value="ECO:0007669"/>
    <property type="project" value="TreeGrafter"/>
</dbReference>
<evidence type="ECO:0000256" key="10">
    <source>
        <dbReference type="ARBA" id="ARBA00022801"/>
    </source>
</evidence>
<dbReference type="PROSITE" id="PS01238">
    <property type="entry name" value="GDA1_CD39_NTPASE"/>
    <property type="match status" value="1"/>
</dbReference>
<evidence type="ECO:0000256" key="16">
    <source>
        <dbReference type="ARBA" id="ARBA00023157"/>
    </source>
</evidence>
<dbReference type="GO" id="GO:0017111">
    <property type="term" value="F:ribonucleoside triphosphate phosphatase activity"/>
    <property type="evidence" value="ECO:0007669"/>
    <property type="project" value="TreeGrafter"/>
</dbReference>
<evidence type="ECO:0000256" key="7">
    <source>
        <dbReference type="ARBA" id="ARBA00022692"/>
    </source>
</evidence>
<dbReference type="EMBL" id="JAWDJR010000015">
    <property type="protein sequence ID" value="KAK9961640.1"/>
    <property type="molecule type" value="Genomic_DNA"/>
</dbReference>
<evidence type="ECO:0000256" key="15">
    <source>
        <dbReference type="ARBA" id="ARBA00023136"/>
    </source>
</evidence>
<evidence type="ECO:0000256" key="6">
    <source>
        <dbReference type="ARBA" id="ARBA00022475"/>
    </source>
</evidence>
<dbReference type="PANTHER" id="PTHR11782:SF31">
    <property type="entry name" value="ECTONUCLEOSIDE TRIPHOSPHATE DIPHOSPHOHYDROLASE 8"/>
    <property type="match status" value="1"/>
</dbReference>
<dbReference type="Proteomes" id="UP001479290">
    <property type="component" value="Unassembled WGS sequence"/>
</dbReference>
<keyword evidence="17" id="KW-0325">Glycoprotein</keyword>
<protein>
    <recommendedName>
        <fullName evidence="18">Ectonucleoside triphosphate diphosphohydrolase 8</fullName>
        <ecNumber evidence="5">3.6.1.5</ecNumber>
    </recommendedName>
</protein>
<comment type="cofactor">
    <cofactor evidence="1">
        <name>Ca(2+)</name>
        <dbReference type="ChEBI" id="CHEBI:29108"/>
    </cofactor>
</comment>
<dbReference type="PROSITE" id="PS51257">
    <property type="entry name" value="PROKAR_LIPOPROTEIN"/>
    <property type="match status" value="1"/>
</dbReference>
<dbReference type="InterPro" id="IPR000407">
    <property type="entry name" value="GDA1_CD39_NTPase"/>
</dbReference>
<evidence type="ECO:0000256" key="14">
    <source>
        <dbReference type="ARBA" id="ARBA00022989"/>
    </source>
</evidence>
<dbReference type="GO" id="GO:0005524">
    <property type="term" value="F:ATP binding"/>
    <property type="evidence" value="ECO:0007669"/>
    <property type="project" value="UniProtKB-KW"/>
</dbReference>
<dbReference type="PANTHER" id="PTHR11782">
    <property type="entry name" value="ADENOSINE/GUANOSINE DIPHOSPHATASE"/>
    <property type="match status" value="1"/>
</dbReference>
<keyword evidence="10 22" id="KW-0378">Hydrolase</keyword>
<feature type="binding site" evidence="21">
    <location>
        <begin position="208"/>
        <end position="212"/>
    </location>
    <ligand>
        <name>ATP</name>
        <dbReference type="ChEBI" id="CHEBI:30616"/>
    </ligand>
</feature>
<comment type="cofactor">
    <cofactor evidence="2">
        <name>Mg(2+)</name>
        <dbReference type="ChEBI" id="CHEBI:18420"/>
    </cofactor>
</comment>
<evidence type="ECO:0000256" key="20">
    <source>
        <dbReference type="PIRSR" id="PIRSR600407-1"/>
    </source>
</evidence>
<organism evidence="24 25">
    <name type="scientific">Culter alburnus</name>
    <name type="common">Topmouth culter</name>
    <dbReference type="NCBI Taxonomy" id="194366"/>
    <lineage>
        <taxon>Eukaryota</taxon>
        <taxon>Metazoa</taxon>
        <taxon>Chordata</taxon>
        <taxon>Craniata</taxon>
        <taxon>Vertebrata</taxon>
        <taxon>Euteleostomi</taxon>
        <taxon>Actinopterygii</taxon>
        <taxon>Neopterygii</taxon>
        <taxon>Teleostei</taxon>
        <taxon>Ostariophysi</taxon>
        <taxon>Cypriniformes</taxon>
        <taxon>Xenocyprididae</taxon>
        <taxon>Xenocypridinae</taxon>
        <taxon>Culter</taxon>
    </lineage>
</organism>
<dbReference type="GO" id="GO:0004050">
    <property type="term" value="F:apyrase activity"/>
    <property type="evidence" value="ECO:0007669"/>
    <property type="project" value="UniProtKB-EC"/>
</dbReference>
<evidence type="ECO:0000256" key="17">
    <source>
        <dbReference type="ARBA" id="ARBA00023180"/>
    </source>
</evidence>
<feature type="transmembrane region" description="Helical" evidence="23">
    <location>
        <begin position="469"/>
        <end position="493"/>
    </location>
</feature>
<keyword evidence="15 23" id="KW-0472">Membrane</keyword>
<evidence type="ECO:0000256" key="5">
    <source>
        <dbReference type="ARBA" id="ARBA00012148"/>
    </source>
</evidence>